<dbReference type="EMBL" id="QSBY01000002">
    <property type="protein sequence ID" value="RHW73966.1"/>
    <property type="molecule type" value="Genomic_DNA"/>
</dbReference>
<proteinExistence type="predicted"/>
<gene>
    <name evidence="1" type="ORF">DPX39_020008600</name>
</gene>
<dbReference type="Proteomes" id="UP000266743">
    <property type="component" value="Chromosome 2"/>
</dbReference>
<evidence type="ECO:0000313" key="1">
    <source>
        <dbReference type="EMBL" id="RHW73966.1"/>
    </source>
</evidence>
<evidence type="ECO:0000313" key="2">
    <source>
        <dbReference type="Proteomes" id="UP000266743"/>
    </source>
</evidence>
<comment type="caution">
    <text evidence="1">The sequence shown here is derived from an EMBL/GenBank/DDBJ whole genome shotgun (WGS) entry which is preliminary data.</text>
</comment>
<protein>
    <submittedName>
        <fullName evidence="1">Uncharacterized protein</fullName>
    </submittedName>
</protein>
<accession>A0A3L6LD13</accession>
<name>A0A3L6LD13_9TRYP</name>
<organism evidence="1 2">
    <name type="scientific">Trypanosoma brucei equiperdum</name>
    <dbReference type="NCBI Taxonomy" id="630700"/>
    <lineage>
        <taxon>Eukaryota</taxon>
        <taxon>Discoba</taxon>
        <taxon>Euglenozoa</taxon>
        <taxon>Kinetoplastea</taxon>
        <taxon>Metakinetoplastina</taxon>
        <taxon>Trypanosomatida</taxon>
        <taxon>Trypanosomatidae</taxon>
        <taxon>Trypanosoma</taxon>
    </lineage>
</organism>
<reference evidence="1 2" key="1">
    <citation type="submission" date="2018-09" db="EMBL/GenBank/DDBJ databases">
        <title>whole genome sequence of T. equiperdum IVM-t1 strain.</title>
        <authorList>
            <person name="Suganuma K."/>
        </authorList>
    </citation>
    <scope>NUCLEOTIDE SEQUENCE [LARGE SCALE GENOMIC DNA]</scope>
    <source>
        <strain evidence="1 2">IVM-t1</strain>
    </source>
</reference>
<sequence>MSPHTSERILALGVRRLRIRSFSTASSSCNGVVEFSTCGGAGGPSYRPLAAMTMIENIQAVAFTNSRRSVFQNKKTLPSPHWRNITPDAAETKDRALFSDSNSECFPADLDPPSASQLDRILPSLNQLRDEIPSSEYVEELVRRQGVSTDLWSNGERNNSADDDDE</sequence>
<dbReference type="AlphaFoldDB" id="A0A3L6LD13"/>